<sequence length="74" mass="8625">MANYLNFIEDFSLDKGILMDNLHTYWKHISSLKYAALVIFVKHILALVPHAAKTERCFSTLGYHNTKYHNNIKT</sequence>
<dbReference type="Proteomes" id="UP000789759">
    <property type="component" value="Unassembled WGS sequence"/>
</dbReference>
<gene>
    <name evidence="1" type="ORF">CPELLU_LOCUS20782</name>
</gene>
<comment type="caution">
    <text evidence="1">The sequence shown here is derived from an EMBL/GenBank/DDBJ whole genome shotgun (WGS) entry which is preliminary data.</text>
</comment>
<keyword evidence="2" id="KW-1185">Reference proteome</keyword>
<protein>
    <submittedName>
        <fullName evidence="1">6610_t:CDS:1</fullName>
    </submittedName>
</protein>
<name>A0A9N9KGY0_9GLOM</name>
<evidence type="ECO:0000313" key="1">
    <source>
        <dbReference type="EMBL" id="CAG8831858.1"/>
    </source>
</evidence>
<dbReference type="AlphaFoldDB" id="A0A9N9KGY0"/>
<dbReference type="EMBL" id="CAJVQA010067070">
    <property type="protein sequence ID" value="CAG8831858.1"/>
    <property type="molecule type" value="Genomic_DNA"/>
</dbReference>
<proteinExistence type="predicted"/>
<evidence type="ECO:0000313" key="2">
    <source>
        <dbReference type="Proteomes" id="UP000789759"/>
    </source>
</evidence>
<reference evidence="1" key="1">
    <citation type="submission" date="2021-06" db="EMBL/GenBank/DDBJ databases">
        <authorList>
            <person name="Kallberg Y."/>
            <person name="Tangrot J."/>
            <person name="Rosling A."/>
        </authorList>
    </citation>
    <scope>NUCLEOTIDE SEQUENCE</scope>
    <source>
        <strain evidence="1">FL966</strain>
    </source>
</reference>
<feature type="non-terminal residue" evidence="1">
    <location>
        <position position="74"/>
    </location>
</feature>
<accession>A0A9N9KGY0</accession>
<organism evidence="1 2">
    <name type="scientific">Cetraspora pellucida</name>
    <dbReference type="NCBI Taxonomy" id="1433469"/>
    <lineage>
        <taxon>Eukaryota</taxon>
        <taxon>Fungi</taxon>
        <taxon>Fungi incertae sedis</taxon>
        <taxon>Mucoromycota</taxon>
        <taxon>Glomeromycotina</taxon>
        <taxon>Glomeromycetes</taxon>
        <taxon>Diversisporales</taxon>
        <taxon>Gigasporaceae</taxon>
        <taxon>Cetraspora</taxon>
    </lineage>
</organism>